<keyword evidence="4" id="KW-1185">Reference proteome</keyword>
<reference evidence="3 4" key="1">
    <citation type="journal article" date="2024" name="Nat. Commun.">
        <title>Phylogenomics reveals the evolutionary origins of lichenization in chlorophyte algae.</title>
        <authorList>
            <person name="Puginier C."/>
            <person name="Libourel C."/>
            <person name="Otte J."/>
            <person name="Skaloud P."/>
            <person name="Haon M."/>
            <person name="Grisel S."/>
            <person name="Petersen M."/>
            <person name="Berrin J.G."/>
            <person name="Delaux P.M."/>
            <person name="Dal Grande F."/>
            <person name="Keller J."/>
        </authorList>
    </citation>
    <scope>NUCLEOTIDE SEQUENCE [LARGE SCALE GENOMIC DNA]</scope>
    <source>
        <strain evidence="3 4">SAG 245.80</strain>
    </source>
</reference>
<feature type="region of interest" description="Disordered" evidence="1">
    <location>
        <begin position="55"/>
        <end position="76"/>
    </location>
</feature>
<evidence type="ECO:0000256" key="2">
    <source>
        <dbReference type="SAM" id="Phobius"/>
    </source>
</evidence>
<proteinExistence type="predicted"/>
<feature type="transmembrane region" description="Helical" evidence="2">
    <location>
        <begin position="223"/>
        <end position="247"/>
    </location>
</feature>
<dbReference type="EMBL" id="JALJOU010000037">
    <property type="protein sequence ID" value="KAK9833341.1"/>
    <property type="molecule type" value="Genomic_DNA"/>
</dbReference>
<dbReference type="Proteomes" id="UP001445335">
    <property type="component" value="Unassembled WGS sequence"/>
</dbReference>
<comment type="caution">
    <text evidence="3">The sequence shown here is derived from an EMBL/GenBank/DDBJ whole genome shotgun (WGS) entry which is preliminary data.</text>
</comment>
<dbReference type="AlphaFoldDB" id="A0AAW1RHQ2"/>
<protein>
    <submittedName>
        <fullName evidence="3">Uncharacterized protein</fullName>
    </submittedName>
</protein>
<evidence type="ECO:0000256" key="1">
    <source>
        <dbReference type="SAM" id="MobiDB-lite"/>
    </source>
</evidence>
<organism evidence="3 4">
    <name type="scientific">Elliptochloris bilobata</name>
    <dbReference type="NCBI Taxonomy" id="381761"/>
    <lineage>
        <taxon>Eukaryota</taxon>
        <taxon>Viridiplantae</taxon>
        <taxon>Chlorophyta</taxon>
        <taxon>core chlorophytes</taxon>
        <taxon>Trebouxiophyceae</taxon>
        <taxon>Trebouxiophyceae incertae sedis</taxon>
        <taxon>Elliptochloris clade</taxon>
        <taxon>Elliptochloris</taxon>
    </lineage>
</organism>
<sequence>MLIEAFNPPAPRWGGQNYKKRIAKPVGVTNFAAMNSTGQAILPSQTDEAKALTGQISHPQKEADAQALGPSGGLPIETQENTGFIRKVAEKLHIRSKETDMHRQHRRTEGYVEAGVHGGMEEAFDLLTREEYIAIITNLVRIQGRIGTETAIRVGLEVLGDQKGMEAVGKVTRAQAIILADEALSDLGRTAARVAATEAVTGSYDALEKKYLEFAGGAFTKMVLVPAMGAIGAMFGTGLLLALWRFVLFGLGPIF</sequence>
<gene>
    <name evidence="3" type="ORF">WJX81_008111</name>
</gene>
<keyword evidence="2" id="KW-0812">Transmembrane</keyword>
<keyword evidence="2" id="KW-1133">Transmembrane helix</keyword>
<keyword evidence="2" id="KW-0472">Membrane</keyword>
<name>A0AAW1RHQ2_9CHLO</name>
<accession>A0AAW1RHQ2</accession>
<evidence type="ECO:0000313" key="4">
    <source>
        <dbReference type="Proteomes" id="UP001445335"/>
    </source>
</evidence>
<evidence type="ECO:0000313" key="3">
    <source>
        <dbReference type="EMBL" id="KAK9833341.1"/>
    </source>
</evidence>